<keyword evidence="2" id="KW-1185">Reference proteome</keyword>
<dbReference type="AlphaFoldDB" id="A0A543CNN5"/>
<evidence type="ECO:0000313" key="2">
    <source>
        <dbReference type="Proteomes" id="UP000316096"/>
    </source>
</evidence>
<name>A0A543CNN5_9ACTN</name>
<dbReference type="RefSeq" id="WP_141957276.1">
    <property type="nucleotide sequence ID" value="NZ_VFOZ01000001.1"/>
</dbReference>
<protein>
    <submittedName>
        <fullName evidence="1">Uncharacterized protein</fullName>
    </submittedName>
</protein>
<sequence length="101" mass="10830">MLEGNVGHIQERLLEELTELSAEAAPRRFAICLLDVDHDDGVVLGWGLALDDQAVAYVPADGCGPPSLLCAGSLARLPKLVRRDGDVRLIWIDPGDTEPDG</sequence>
<reference evidence="1 2" key="1">
    <citation type="submission" date="2019-06" db="EMBL/GenBank/DDBJ databases">
        <title>Sequencing the genomes of 1000 actinobacteria strains.</title>
        <authorList>
            <person name="Klenk H.-P."/>
        </authorList>
    </citation>
    <scope>NUCLEOTIDE SEQUENCE [LARGE SCALE GENOMIC DNA]</scope>
    <source>
        <strain evidence="1 2">DSM 102200</strain>
    </source>
</reference>
<proteinExistence type="predicted"/>
<evidence type="ECO:0000313" key="1">
    <source>
        <dbReference type="EMBL" id="TQL98709.1"/>
    </source>
</evidence>
<dbReference type="EMBL" id="VFOZ01000001">
    <property type="protein sequence ID" value="TQL98709.1"/>
    <property type="molecule type" value="Genomic_DNA"/>
</dbReference>
<comment type="caution">
    <text evidence="1">The sequence shown here is derived from an EMBL/GenBank/DDBJ whole genome shotgun (WGS) entry which is preliminary data.</text>
</comment>
<dbReference type="Proteomes" id="UP000316096">
    <property type="component" value="Unassembled WGS sequence"/>
</dbReference>
<accession>A0A543CNN5</accession>
<gene>
    <name evidence="1" type="ORF">FB559_4338</name>
</gene>
<organism evidence="1 2">
    <name type="scientific">Actinoallomurus bryophytorum</name>
    <dbReference type="NCBI Taxonomy" id="1490222"/>
    <lineage>
        <taxon>Bacteria</taxon>
        <taxon>Bacillati</taxon>
        <taxon>Actinomycetota</taxon>
        <taxon>Actinomycetes</taxon>
        <taxon>Streptosporangiales</taxon>
        <taxon>Thermomonosporaceae</taxon>
        <taxon>Actinoallomurus</taxon>
    </lineage>
</organism>